<keyword evidence="10" id="KW-0479">Metal-binding</keyword>
<feature type="transmembrane region" description="Helical" evidence="17">
    <location>
        <begin position="20"/>
        <end position="42"/>
    </location>
</feature>
<dbReference type="EMBL" id="FZMP01000011">
    <property type="protein sequence ID" value="SNQ59148.1"/>
    <property type="molecule type" value="Genomic_DNA"/>
</dbReference>
<evidence type="ECO:0000256" key="12">
    <source>
        <dbReference type="ARBA" id="ARBA00022989"/>
    </source>
</evidence>
<keyword evidence="9 17" id="KW-0812">Transmembrane</keyword>
<keyword evidence="11" id="KW-0460">Magnesium</keyword>
<comment type="cofactor">
    <cofactor evidence="2">
        <name>Mg(2+)</name>
        <dbReference type="ChEBI" id="CHEBI:18420"/>
    </cofactor>
</comment>
<dbReference type="InterPro" id="IPR054479">
    <property type="entry name" value="AglB-like_core"/>
</dbReference>
<evidence type="ECO:0000256" key="16">
    <source>
        <dbReference type="ARBA" id="ARBA00034066"/>
    </source>
</evidence>
<comment type="subcellular location">
    <subcellularLocation>
        <location evidence="3">Cell membrane</location>
        <topology evidence="3">Multi-pass membrane protein</topology>
    </subcellularLocation>
</comment>
<evidence type="ECO:0000256" key="5">
    <source>
        <dbReference type="ARBA" id="ARBA00010810"/>
    </source>
</evidence>
<evidence type="ECO:0000256" key="8">
    <source>
        <dbReference type="ARBA" id="ARBA00022679"/>
    </source>
</evidence>
<keyword evidence="12 17" id="KW-1133">Transmembrane helix</keyword>
<keyword evidence="21" id="KW-1185">Reference proteome</keyword>
<proteinExistence type="inferred from homology"/>
<evidence type="ECO:0000256" key="7">
    <source>
        <dbReference type="ARBA" id="ARBA00022676"/>
    </source>
</evidence>
<name>A0A284VIQ8_9EURY</name>
<sequence>MKFGGWYENPGKNIGMSHAFSLILVAMLVLFFVYPSLVMTAIGTANSPPQSRYVVVDPSGGYDLWMEALNWMRYNTPDPKLDYLATYEQPKNGTYPYPESAYGVMSWWDYGHIITYWAHRIPNANPFQAGIGGGKTHAPGASTFLTAKSEEEANKVLDALGINGKPGARYIVSNSYMAYSIQPIFAIWNDEENVAYDPVLLGQNVRPDPMSYYESVAYTNQEPFLIPGLKSFTSMEGKLHILDGNSLKQYRLVHETPINPNTEGGNREMFSKNVYNILYGGNIPVENSGVVKIFEYVKGAKITGRAPPNTMVTLTNTIKTNIGRTVRYSQNTSSDGTYEFTVPYSTGEPIAGQTIFDTKPAGPYTVTAGNISKPVDVREEDVLNGGTVTLDLI</sequence>
<evidence type="ECO:0000313" key="21">
    <source>
        <dbReference type="Proteomes" id="UP000218615"/>
    </source>
</evidence>
<evidence type="ECO:0000256" key="15">
    <source>
        <dbReference type="ARBA" id="ARBA00030679"/>
    </source>
</evidence>
<dbReference type="UniPathway" id="UPA00378"/>
<dbReference type="PANTHER" id="PTHR13872">
    <property type="entry name" value="DOLICHYL-DIPHOSPHOOLIGOSACCHARIDE--PROTEIN GLYCOSYLTRANSFERASE SUBUNIT"/>
    <property type="match status" value="1"/>
</dbReference>
<dbReference type="Pfam" id="PF18079">
    <property type="entry name" value="AglB_L1"/>
    <property type="match status" value="1"/>
</dbReference>
<dbReference type="InterPro" id="IPR041154">
    <property type="entry name" value="AglB_P1"/>
</dbReference>
<feature type="domain" description="AglB-like core" evidence="19">
    <location>
        <begin position="65"/>
        <end position="161"/>
    </location>
</feature>
<evidence type="ECO:0000256" key="4">
    <source>
        <dbReference type="ARBA" id="ARBA00004922"/>
    </source>
</evidence>
<evidence type="ECO:0000256" key="13">
    <source>
        <dbReference type="ARBA" id="ARBA00023136"/>
    </source>
</evidence>
<comment type="pathway">
    <text evidence="4">Protein modification; protein glycosylation.</text>
</comment>
<dbReference type="GO" id="GO:0004576">
    <property type="term" value="F:oligosaccharyl transferase activity"/>
    <property type="evidence" value="ECO:0007669"/>
    <property type="project" value="InterPro"/>
</dbReference>
<accession>A0A284VIQ8</accession>
<evidence type="ECO:0000256" key="11">
    <source>
        <dbReference type="ARBA" id="ARBA00022842"/>
    </source>
</evidence>
<organism evidence="20 21">
    <name type="scientific">Candidatus Methanoperedens nitratireducens</name>
    <dbReference type="NCBI Taxonomy" id="1392998"/>
    <lineage>
        <taxon>Archaea</taxon>
        <taxon>Methanobacteriati</taxon>
        <taxon>Methanobacteriota</taxon>
        <taxon>Stenosarchaea group</taxon>
        <taxon>Methanomicrobia</taxon>
        <taxon>Methanosarcinales</taxon>
        <taxon>ANME-2 cluster</taxon>
        <taxon>Candidatus Methanoperedentaceae</taxon>
        <taxon>Candidatus Methanoperedens</taxon>
    </lineage>
</organism>
<dbReference type="EC" id="2.4.99.21" evidence="6"/>
<dbReference type="Proteomes" id="UP000218615">
    <property type="component" value="Unassembled WGS sequence"/>
</dbReference>
<evidence type="ECO:0000313" key="20">
    <source>
        <dbReference type="EMBL" id="SNQ59148.1"/>
    </source>
</evidence>
<evidence type="ECO:0000256" key="1">
    <source>
        <dbReference type="ARBA" id="ARBA00001936"/>
    </source>
</evidence>
<dbReference type="AlphaFoldDB" id="A0A284VIQ8"/>
<evidence type="ECO:0000256" key="3">
    <source>
        <dbReference type="ARBA" id="ARBA00004651"/>
    </source>
</evidence>
<dbReference type="Gene3D" id="3.40.50.12610">
    <property type="match status" value="1"/>
</dbReference>
<gene>
    <name evidence="20" type="ORF">MNV_1080001</name>
</gene>
<dbReference type="Gene3D" id="2.60.40.3390">
    <property type="match status" value="1"/>
</dbReference>
<comment type="similarity">
    <text evidence="5">Belongs to the STT3 family.</text>
</comment>
<dbReference type="Pfam" id="PF22627">
    <property type="entry name" value="AglB_core-like"/>
    <property type="match status" value="1"/>
</dbReference>
<evidence type="ECO:0000256" key="9">
    <source>
        <dbReference type="ARBA" id="ARBA00022692"/>
    </source>
</evidence>
<reference evidence="21" key="1">
    <citation type="submission" date="2017-06" db="EMBL/GenBank/DDBJ databases">
        <authorList>
            <person name="Cremers G."/>
        </authorList>
    </citation>
    <scope>NUCLEOTIDE SEQUENCE [LARGE SCALE GENOMIC DNA]</scope>
</reference>
<evidence type="ECO:0000259" key="19">
    <source>
        <dbReference type="Pfam" id="PF22627"/>
    </source>
</evidence>
<evidence type="ECO:0000256" key="2">
    <source>
        <dbReference type="ARBA" id="ARBA00001946"/>
    </source>
</evidence>
<keyword evidence="8 20" id="KW-0808">Transferase</keyword>
<feature type="domain" description="Archaeal glycosylation protein B peripheral" evidence="18">
    <location>
        <begin position="299"/>
        <end position="388"/>
    </location>
</feature>
<evidence type="ECO:0000256" key="17">
    <source>
        <dbReference type="SAM" id="Phobius"/>
    </source>
</evidence>
<evidence type="ECO:0000256" key="14">
    <source>
        <dbReference type="ARBA" id="ARBA00023211"/>
    </source>
</evidence>
<keyword evidence="14" id="KW-0464">Manganese</keyword>
<keyword evidence="7" id="KW-0328">Glycosyltransferase</keyword>
<dbReference type="PANTHER" id="PTHR13872:SF1">
    <property type="entry name" value="DOLICHYL-DIPHOSPHOOLIGOSACCHARIDE--PROTEIN GLYCOSYLTRANSFERASE SUBUNIT STT3B"/>
    <property type="match status" value="1"/>
</dbReference>
<comment type="cofactor">
    <cofactor evidence="1">
        <name>Mn(2+)</name>
        <dbReference type="ChEBI" id="CHEBI:29035"/>
    </cofactor>
</comment>
<dbReference type="GO" id="GO:0005886">
    <property type="term" value="C:plasma membrane"/>
    <property type="evidence" value="ECO:0007669"/>
    <property type="project" value="UniProtKB-SubCell"/>
</dbReference>
<comment type="catalytic activity">
    <reaction evidence="16">
        <text>an archaeal dolichyl phosphooligosaccharide + [protein]-L-asparagine = an archaeal dolichyl phosphate + a glycoprotein with the oligosaccharide chain attached by N-beta-D-glycosyl linkage to a protein L-asparagine.</text>
        <dbReference type="EC" id="2.4.99.21"/>
    </reaction>
</comment>
<evidence type="ECO:0000259" key="18">
    <source>
        <dbReference type="Pfam" id="PF18079"/>
    </source>
</evidence>
<keyword evidence="13 17" id="KW-0472">Membrane</keyword>
<evidence type="ECO:0000256" key="10">
    <source>
        <dbReference type="ARBA" id="ARBA00022723"/>
    </source>
</evidence>
<protein>
    <recommendedName>
        <fullName evidence="6">dolichyl-phosphooligosaccharide-protein glycotransferase</fullName>
        <ecNumber evidence="6">2.4.99.21</ecNumber>
    </recommendedName>
    <alternativeName>
        <fullName evidence="15">Oligosaccharyl transferase</fullName>
    </alternativeName>
</protein>
<dbReference type="GO" id="GO:0046872">
    <property type="term" value="F:metal ion binding"/>
    <property type="evidence" value="ECO:0007669"/>
    <property type="project" value="UniProtKB-KW"/>
</dbReference>
<evidence type="ECO:0000256" key="6">
    <source>
        <dbReference type="ARBA" id="ARBA00012602"/>
    </source>
</evidence>
<dbReference type="InterPro" id="IPR003674">
    <property type="entry name" value="Oligo_trans_STT3"/>
</dbReference>